<dbReference type="AlphaFoldDB" id="A0A1Q3DWM9"/>
<gene>
    <name evidence="1" type="ORF">LENED_000867</name>
</gene>
<dbReference type="EMBL" id="BDGU01000014">
    <property type="protein sequence ID" value="GAV99411.1"/>
    <property type="molecule type" value="Genomic_DNA"/>
</dbReference>
<sequence>MLLTFRKSSLDLESLKLLLEKNCLSLSSSKSGTAAIPSLCLLERSSAYREKRSSSFCGKVLAIILDALVNHESPMKYSPNYLQGQWL</sequence>
<dbReference type="Proteomes" id="UP000188533">
    <property type="component" value="Unassembled WGS sequence"/>
</dbReference>
<reference evidence="1 2" key="2">
    <citation type="submission" date="2017-02" db="EMBL/GenBank/DDBJ databases">
        <title>A genome survey and senescence transcriptome analysis in Lentinula edodes.</title>
        <authorList>
            <person name="Sakamoto Y."/>
            <person name="Nakade K."/>
            <person name="Sato S."/>
            <person name="Yoshida Y."/>
            <person name="Miyazaki K."/>
            <person name="Natsume S."/>
            <person name="Konno N."/>
        </authorList>
    </citation>
    <scope>NUCLEOTIDE SEQUENCE [LARGE SCALE GENOMIC DNA]</scope>
    <source>
        <strain evidence="1 2">NBRC 111202</strain>
    </source>
</reference>
<name>A0A1Q3DWM9_LENED</name>
<evidence type="ECO:0000313" key="2">
    <source>
        <dbReference type="Proteomes" id="UP000188533"/>
    </source>
</evidence>
<accession>A0A1Q3DWM9</accession>
<keyword evidence="2" id="KW-1185">Reference proteome</keyword>
<evidence type="ECO:0000313" key="1">
    <source>
        <dbReference type="EMBL" id="GAV99411.1"/>
    </source>
</evidence>
<protein>
    <submittedName>
        <fullName evidence="1">Uncharacterized protein</fullName>
    </submittedName>
</protein>
<organism evidence="1 2">
    <name type="scientific">Lentinula edodes</name>
    <name type="common">Shiitake mushroom</name>
    <name type="synonym">Lentinus edodes</name>
    <dbReference type="NCBI Taxonomy" id="5353"/>
    <lineage>
        <taxon>Eukaryota</taxon>
        <taxon>Fungi</taxon>
        <taxon>Dikarya</taxon>
        <taxon>Basidiomycota</taxon>
        <taxon>Agaricomycotina</taxon>
        <taxon>Agaricomycetes</taxon>
        <taxon>Agaricomycetidae</taxon>
        <taxon>Agaricales</taxon>
        <taxon>Marasmiineae</taxon>
        <taxon>Omphalotaceae</taxon>
        <taxon>Lentinula</taxon>
    </lineage>
</organism>
<comment type="caution">
    <text evidence="1">The sequence shown here is derived from an EMBL/GenBank/DDBJ whole genome shotgun (WGS) entry which is preliminary data.</text>
</comment>
<proteinExistence type="predicted"/>
<reference evidence="1 2" key="1">
    <citation type="submission" date="2016-08" db="EMBL/GenBank/DDBJ databases">
        <authorList>
            <consortium name="Lentinula edodes genome sequencing consortium"/>
            <person name="Sakamoto Y."/>
            <person name="Nakade K."/>
            <person name="Sato S."/>
            <person name="Yoshida Y."/>
            <person name="Miyazaki K."/>
            <person name="Natsume S."/>
            <person name="Konno N."/>
        </authorList>
    </citation>
    <scope>NUCLEOTIDE SEQUENCE [LARGE SCALE GENOMIC DNA]</scope>
    <source>
        <strain evidence="1 2">NBRC 111202</strain>
    </source>
</reference>